<evidence type="ECO:0000256" key="1">
    <source>
        <dbReference type="SAM" id="Phobius"/>
    </source>
</evidence>
<dbReference type="InterPro" id="IPR011852">
    <property type="entry name" value="TRAP_TAXI"/>
</dbReference>
<dbReference type="PANTHER" id="PTHR42941">
    <property type="entry name" value="SLL1037 PROTEIN"/>
    <property type="match status" value="1"/>
</dbReference>
<feature type="transmembrane region" description="Helical" evidence="1">
    <location>
        <begin position="17"/>
        <end position="36"/>
    </location>
</feature>
<accession>A0ABV4TSE3</accession>
<keyword evidence="3" id="KW-1185">Reference proteome</keyword>
<gene>
    <name evidence="2" type="ORF">ACERLL_05325</name>
</gene>
<dbReference type="Gene3D" id="3.40.190.10">
    <property type="entry name" value="Periplasmic binding protein-like II"/>
    <property type="match status" value="2"/>
</dbReference>
<evidence type="ECO:0000313" key="2">
    <source>
        <dbReference type="EMBL" id="MFA9460243.1"/>
    </source>
</evidence>
<keyword evidence="1" id="KW-0812">Transmembrane</keyword>
<dbReference type="Proteomes" id="UP001575181">
    <property type="component" value="Unassembled WGS sequence"/>
</dbReference>
<dbReference type="RefSeq" id="WP_373655027.1">
    <property type="nucleotide sequence ID" value="NZ_JBGUAW010000003.1"/>
</dbReference>
<name>A0ABV4TSE3_9GAMM</name>
<reference evidence="2 3" key="1">
    <citation type="submission" date="2024-08" db="EMBL/GenBank/DDBJ databases">
        <title>Whole-genome sequencing of halo(alkali)philic microorganisms from hypersaline lakes.</title>
        <authorList>
            <person name="Sorokin D.Y."/>
            <person name="Merkel A.Y."/>
            <person name="Messina E."/>
            <person name="Yakimov M."/>
        </authorList>
    </citation>
    <scope>NUCLEOTIDE SEQUENCE [LARGE SCALE GENOMIC DNA]</scope>
    <source>
        <strain evidence="2 3">Cl-TMA</strain>
    </source>
</reference>
<evidence type="ECO:0000313" key="3">
    <source>
        <dbReference type="Proteomes" id="UP001575181"/>
    </source>
</evidence>
<organism evidence="2 3">
    <name type="scientific">Thiohalorhabdus methylotrophus</name>
    <dbReference type="NCBI Taxonomy" id="3242694"/>
    <lineage>
        <taxon>Bacteria</taxon>
        <taxon>Pseudomonadati</taxon>
        <taxon>Pseudomonadota</taxon>
        <taxon>Gammaproteobacteria</taxon>
        <taxon>Thiohalorhabdales</taxon>
        <taxon>Thiohalorhabdaceae</taxon>
        <taxon>Thiohalorhabdus</taxon>
    </lineage>
</organism>
<dbReference type="EMBL" id="JBGUAW010000003">
    <property type="protein sequence ID" value="MFA9460243.1"/>
    <property type="molecule type" value="Genomic_DNA"/>
</dbReference>
<dbReference type="NCBIfam" id="TIGR02122">
    <property type="entry name" value="TRAP_TAXI"/>
    <property type="match status" value="1"/>
</dbReference>
<proteinExistence type="predicted"/>
<sequence>MGWIMDLWERMKDVRSWIGWAIVAVSALSLLTWGYMRANQDRVVQVATAGKGGYYYQFGTILKRHVEKATEYQVELLETKGSVDNRSKLLKGQADMAILQTSAVSMENLRVVAPLWNDYIHFIVRDGSGIASPADISGKPFVLGPEGSGYRASSQFILSHYGIEPADVADNTAYFKELLTNDSLQGAIVTTSLMNPDLQDVMASGRFRLLSLPALEGVAFHNIYFRTVAIPRGVYATSGIPRPAEPTDTIATEAVLASTSQVPDRMVETVMNVLYSGELRSEAPHLTDRNPVTDSFEDFLNLHAAAKSFYEPYSGLGVFSNLIAYVDRFKEMILLGLIGIGVFLYEWRKKSQQKAREKLRKGRESVERLMAQLAWLERSQKETKDLRALQRYYDEAFEVKYRGLEETAHTGVQETTLFHVFLQECGNVISQLQWRMEHGSAVYRERPEEARTGTEG</sequence>
<keyword evidence="1" id="KW-1133">Transmembrane helix</keyword>
<dbReference type="Pfam" id="PF16868">
    <property type="entry name" value="NMT1_3"/>
    <property type="match status" value="1"/>
</dbReference>
<comment type="caution">
    <text evidence="2">The sequence shown here is derived from an EMBL/GenBank/DDBJ whole genome shotgun (WGS) entry which is preliminary data.</text>
</comment>
<dbReference type="PANTHER" id="PTHR42941:SF1">
    <property type="entry name" value="SLL1037 PROTEIN"/>
    <property type="match status" value="1"/>
</dbReference>
<keyword evidence="1" id="KW-0472">Membrane</keyword>
<dbReference type="SUPFAM" id="SSF53850">
    <property type="entry name" value="Periplasmic binding protein-like II"/>
    <property type="match status" value="1"/>
</dbReference>
<protein>
    <submittedName>
        <fullName evidence="2">TAXI family TRAP transporter solute-binding subunit</fullName>
    </submittedName>
</protein>